<dbReference type="SUPFAM" id="SSF50494">
    <property type="entry name" value="Trypsin-like serine proteases"/>
    <property type="match status" value="2"/>
</dbReference>
<dbReference type="PRINTS" id="PR00722">
    <property type="entry name" value="CHYMOTRYPSIN"/>
</dbReference>
<dbReference type="GO" id="GO:0004252">
    <property type="term" value="F:serine-type endopeptidase activity"/>
    <property type="evidence" value="ECO:0007669"/>
    <property type="project" value="InterPro"/>
</dbReference>
<keyword evidence="1" id="KW-1015">Disulfide bond</keyword>
<organism evidence="4 5">
    <name type="scientific">Tribolium castaneum</name>
    <name type="common">Red flour beetle</name>
    <dbReference type="NCBI Taxonomy" id="7070"/>
    <lineage>
        <taxon>Eukaryota</taxon>
        <taxon>Metazoa</taxon>
        <taxon>Ecdysozoa</taxon>
        <taxon>Arthropoda</taxon>
        <taxon>Hexapoda</taxon>
        <taxon>Insecta</taxon>
        <taxon>Pterygota</taxon>
        <taxon>Neoptera</taxon>
        <taxon>Endopterygota</taxon>
        <taxon>Coleoptera</taxon>
        <taxon>Polyphaga</taxon>
        <taxon>Cucujiformia</taxon>
        <taxon>Tenebrionidae</taxon>
        <taxon>Tenebrionidae incertae sedis</taxon>
        <taxon>Tribolium</taxon>
    </lineage>
</organism>
<dbReference type="PANTHER" id="PTHR24260">
    <property type="match status" value="1"/>
</dbReference>
<dbReference type="SMART" id="SM00020">
    <property type="entry name" value="Tryp_SPc"/>
    <property type="match status" value="2"/>
</dbReference>
<feature type="domain" description="Peptidase S1" evidence="3">
    <location>
        <begin position="30"/>
        <end position="262"/>
    </location>
</feature>
<keyword evidence="4" id="KW-0378">Hydrolase</keyword>
<dbReference type="EMBL" id="KQ971342">
    <property type="protein sequence ID" value="KYB27513.1"/>
    <property type="molecule type" value="Genomic_DNA"/>
</dbReference>
<reference evidence="4 5" key="2">
    <citation type="journal article" date="2010" name="Nucleic Acids Res.">
        <title>BeetleBase in 2010: revisions to provide comprehensive genomic information for Tribolium castaneum.</title>
        <authorList>
            <person name="Kim H.S."/>
            <person name="Murphy T."/>
            <person name="Xia J."/>
            <person name="Caragea D."/>
            <person name="Park Y."/>
            <person name="Beeman R.W."/>
            <person name="Lorenzen M.D."/>
            <person name="Butcher S."/>
            <person name="Manak J.R."/>
            <person name="Brown S.J."/>
        </authorList>
    </citation>
    <scope>NUCLEOTIDE SEQUENCE [LARGE SCALE GENOMIC DNA]</scope>
    <source>
        <strain evidence="4 5">Georgia GA2</strain>
    </source>
</reference>
<name>A0A139WHR4_TRICA</name>
<dbReference type="PANTHER" id="PTHR24260:SF136">
    <property type="entry name" value="GH08193P-RELATED"/>
    <property type="match status" value="1"/>
</dbReference>
<dbReference type="InterPro" id="IPR043504">
    <property type="entry name" value="Peptidase_S1_PA_chymotrypsin"/>
</dbReference>
<dbReference type="GO" id="GO:0005615">
    <property type="term" value="C:extracellular space"/>
    <property type="evidence" value="ECO:0000318"/>
    <property type="project" value="GO_Central"/>
</dbReference>
<dbReference type="CDD" id="cd00190">
    <property type="entry name" value="Tryp_SPc"/>
    <property type="match status" value="2"/>
</dbReference>
<dbReference type="InterPro" id="IPR001314">
    <property type="entry name" value="Peptidase_S1A"/>
</dbReference>
<keyword evidence="5" id="KW-1185">Reference proteome</keyword>
<sequence>MLYFAILCCATLALGVPLQEAKSVQIGGRIIGGQKAYAGQFPFLAAIYTHTKDGSYFCGGALLNQEWVLTAGHCVDGAVSFTVHLGSNTLDGSDPNLIKLSTDTFVLHPEYDPMTLNNDIGLIKFRMAITYSTYVYPIHMLPSAPLSDYSPLLTMGWGQISDDDSGLQNDVHYVSVTTISNNECKIVYGNQIVETMACAEGNYNEGICYGDTGGPLIQYVSRNQVMHVGVASFFSQNGCESTDPSGYTRTYNYAKWIRNITVEEKPSNKMKVLILAVVLSSALASPSLRIIGGHDANAGEFPYAAAIYVQTSDGTYFCAGALLSNQWVLTSGSCVDGAVLFSIRVGANALNSSSSVKLTTDNSVLHPDYSTNPRDNDLGLIKLRLPVAFNDYVNAASLPTRDVQPYALITAIGWGQTSDDHAGLNNDLQAVTLTALSNDECKLAFGSQINANMVCVDGNYNQGTCLGDTGGPLIQHVSGHIATVVGVSSFISAKGCESTDPSGYFRTFPYVDWIKNVTGI</sequence>
<dbReference type="InParanoid" id="A0A139WHR4"/>
<dbReference type="STRING" id="7070.A0A139WHR4"/>
<dbReference type="OMA" id="INNSGFC"/>
<feature type="signal peptide" evidence="2">
    <location>
        <begin position="1"/>
        <end position="15"/>
    </location>
</feature>
<evidence type="ECO:0000313" key="4">
    <source>
        <dbReference type="EMBL" id="KYB27513.1"/>
    </source>
</evidence>
<dbReference type="Proteomes" id="UP000007266">
    <property type="component" value="Linkage group 5"/>
</dbReference>
<evidence type="ECO:0000313" key="5">
    <source>
        <dbReference type="Proteomes" id="UP000007266"/>
    </source>
</evidence>
<accession>A0A139WHR4</accession>
<dbReference type="InterPro" id="IPR009003">
    <property type="entry name" value="Peptidase_S1_PA"/>
</dbReference>
<dbReference type="Gene3D" id="2.40.10.10">
    <property type="entry name" value="Trypsin-like serine proteases"/>
    <property type="match status" value="4"/>
</dbReference>
<dbReference type="InterPro" id="IPR018114">
    <property type="entry name" value="TRYPSIN_HIS"/>
</dbReference>
<evidence type="ECO:0000256" key="2">
    <source>
        <dbReference type="SAM" id="SignalP"/>
    </source>
</evidence>
<reference evidence="4 5" key="1">
    <citation type="journal article" date="2008" name="Nature">
        <title>The genome of the model beetle and pest Tribolium castaneum.</title>
        <authorList>
            <consortium name="Tribolium Genome Sequencing Consortium"/>
            <person name="Richards S."/>
            <person name="Gibbs R.A."/>
            <person name="Weinstock G.M."/>
            <person name="Brown S.J."/>
            <person name="Denell R."/>
            <person name="Beeman R.W."/>
            <person name="Gibbs R."/>
            <person name="Beeman R.W."/>
            <person name="Brown S.J."/>
            <person name="Bucher G."/>
            <person name="Friedrich M."/>
            <person name="Grimmelikhuijzen C.J."/>
            <person name="Klingler M."/>
            <person name="Lorenzen M."/>
            <person name="Richards S."/>
            <person name="Roth S."/>
            <person name="Schroder R."/>
            <person name="Tautz D."/>
            <person name="Zdobnov E.M."/>
            <person name="Muzny D."/>
            <person name="Gibbs R.A."/>
            <person name="Weinstock G.M."/>
            <person name="Attaway T."/>
            <person name="Bell S."/>
            <person name="Buhay C.J."/>
            <person name="Chandrabose M.N."/>
            <person name="Chavez D."/>
            <person name="Clerk-Blankenburg K.P."/>
            <person name="Cree A."/>
            <person name="Dao M."/>
            <person name="Davis C."/>
            <person name="Chacko J."/>
            <person name="Dinh H."/>
            <person name="Dugan-Rocha S."/>
            <person name="Fowler G."/>
            <person name="Garner T.T."/>
            <person name="Garnes J."/>
            <person name="Gnirke A."/>
            <person name="Hawes A."/>
            <person name="Hernandez J."/>
            <person name="Hines S."/>
            <person name="Holder M."/>
            <person name="Hume J."/>
            <person name="Jhangiani S.N."/>
            <person name="Joshi V."/>
            <person name="Khan Z.M."/>
            <person name="Jackson L."/>
            <person name="Kovar C."/>
            <person name="Kowis A."/>
            <person name="Lee S."/>
            <person name="Lewis L.R."/>
            <person name="Margolis J."/>
            <person name="Morgan M."/>
            <person name="Nazareth L.V."/>
            <person name="Nguyen N."/>
            <person name="Okwuonu G."/>
            <person name="Parker D."/>
            <person name="Richards S."/>
            <person name="Ruiz S.J."/>
            <person name="Santibanez J."/>
            <person name="Savard J."/>
            <person name="Scherer S.E."/>
            <person name="Schneider B."/>
            <person name="Sodergren E."/>
            <person name="Tautz D."/>
            <person name="Vattahil S."/>
            <person name="Villasana D."/>
            <person name="White C.S."/>
            <person name="Wright R."/>
            <person name="Park Y."/>
            <person name="Beeman R.W."/>
            <person name="Lord J."/>
            <person name="Oppert B."/>
            <person name="Lorenzen M."/>
            <person name="Brown S."/>
            <person name="Wang L."/>
            <person name="Savard J."/>
            <person name="Tautz D."/>
            <person name="Richards S."/>
            <person name="Weinstock G."/>
            <person name="Gibbs R.A."/>
            <person name="Liu Y."/>
            <person name="Worley K."/>
            <person name="Weinstock G."/>
            <person name="Elsik C.G."/>
            <person name="Reese J.T."/>
            <person name="Elhaik E."/>
            <person name="Landan G."/>
            <person name="Graur D."/>
            <person name="Arensburger P."/>
            <person name="Atkinson P."/>
            <person name="Beeman R.W."/>
            <person name="Beidler J."/>
            <person name="Brown S.J."/>
            <person name="Demuth J.P."/>
            <person name="Drury D.W."/>
            <person name="Du Y.Z."/>
            <person name="Fujiwara H."/>
            <person name="Lorenzen M."/>
            <person name="Maselli V."/>
            <person name="Osanai M."/>
            <person name="Park Y."/>
            <person name="Robertson H.M."/>
            <person name="Tu Z."/>
            <person name="Wang J.J."/>
            <person name="Wang S."/>
            <person name="Richards S."/>
            <person name="Song H."/>
            <person name="Zhang L."/>
            <person name="Sodergren E."/>
            <person name="Werner D."/>
            <person name="Stanke M."/>
            <person name="Morgenstern B."/>
            <person name="Solovyev V."/>
            <person name="Kosarev P."/>
            <person name="Brown G."/>
            <person name="Chen H.C."/>
            <person name="Ermolaeva O."/>
            <person name="Hlavina W."/>
            <person name="Kapustin Y."/>
            <person name="Kiryutin B."/>
            <person name="Kitts P."/>
            <person name="Maglott D."/>
            <person name="Pruitt K."/>
            <person name="Sapojnikov V."/>
            <person name="Souvorov A."/>
            <person name="Mackey A.J."/>
            <person name="Waterhouse R.M."/>
            <person name="Wyder S."/>
            <person name="Zdobnov E.M."/>
            <person name="Zdobnov E.M."/>
            <person name="Wyder S."/>
            <person name="Kriventseva E.V."/>
            <person name="Kadowaki T."/>
            <person name="Bork P."/>
            <person name="Aranda M."/>
            <person name="Bao R."/>
            <person name="Beermann A."/>
            <person name="Berns N."/>
            <person name="Bolognesi R."/>
            <person name="Bonneton F."/>
            <person name="Bopp D."/>
            <person name="Brown S.J."/>
            <person name="Bucher G."/>
            <person name="Butts T."/>
            <person name="Chaumot A."/>
            <person name="Denell R.E."/>
            <person name="Ferrier D.E."/>
            <person name="Friedrich M."/>
            <person name="Gordon C.M."/>
            <person name="Jindra M."/>
            <person name="Klingler M."/>
            <person name="Lan Q."/>
            <person name="Lattorff H.M."/>
            <person name="Laudet V."/>
            <person name="von Levetsow C."/>
            <person name="Liu Z."/>
            <person name="Lutz R."/>
            <person name="Lynch J.A."/>
            <person name="da Fonseca R.N."/>
            <person name="Posnien N."/>
            <person name="Reuter R."/>
            <person name="Roth S."/>
            <person name="Savard J."/>
            <person name="Schinko J.B."/>
            <person name="Schmitt C."/>
            <person name="Schoppmeier M."/>
            <person name="Schroder R."/>
            <person name="Shippy T.D."/>
            <person name="Simonnet F."/>
            <person name="Marques-Souza H."/>
            <person name="Tautz D."/>
            <person name="Tomoyasu Y."/>
            <person name="Trauner J."/>
            <person name="Van der Zee M."/>
            <person name="Vervoort M."/>
            <person name="Wittkopp N."/>
            <person name="Wimmer E.A."/>
            <person name="Yang X."/>
            <person name="Jones A.K."/>
            <person name="Sattelle D.B."/>
            <person name="Ebert P.R."/>
            <person name="Nelson D."/>
            <person name="Scott J.G."/>
            <person name="Beeman R.W."/>
            <person name="Muthukrishnan S."/>
            <person name="Kramer K.J."/>
            <person name="Arakane Y."/>
            <person name="Beeman R.W."/>
            <person name="Zhu Q."/>
            <person name="Hogenkamp D."/>
            <person name="Dixit R."/>
            <person name="Oppert B."/>
            <person name="Jiang H."/>
            <person name="Zou Z."/>
            <person name="Marshall J."/>
            <person name="Elpidina E."/>
            <person name="Vinokurov K."/>
            <person name="Oppert C."/>
            <person name="Zou Z."/>
            <person name="Evans J."/>
            <person name="Lu Z."/>
            <person name="Zhao P."/>
            <person name="Sumathipala N."/>
            <person name="Altincicek B."/>
            <person name="Vilcinskas A."/>
            <person name="Williams M."/>
            <person name="Hultmark D."/>
            <person name="Hetru C."/>
            <person name="Jiang H."/>
            <person name="Grimmelikhuijzen C.J."/>
            <person name="Hauser F."/>
            <person name="Cazzamali G."/>
            <person name="Williamson M."/>
            <person name="Park Y."/>
            <person name="Li B."/>
            <person name="Tanaka Y."/>
            <person name="Predel R."/>
            <person name="Neupert S."/>
            <person name="Schachtner J."/>
            <person name="Verleyen P."/>
            <person name="Raible F."/>
            <person name="Bork P."/>
            <person name="Friedrich M."/>
            <person name="Walden K.K."/>
            <person name="Robertson H.M."/>
            <person name="Angeli S."/>
            <person name="Foret S."/>
            <person name="Bucher G."/>
            <person name="Schuetz S."/>
            <person name="Maleszka R."/>
            <person name="Wimmer E.A."/>
            <person name="Beeman R.W."/>
            <person name="Lorenzen M."/>
            <person name="Tomoyasu Y."/>
            <person name="Miller S.C."/>
            <person name="Grossmann D."/>
            <person name="Bucher G."/>
        </authorList>
    </citation>
    <scope>NUCLEOTIDE SEQUENCE [LARGE SCALE GENOMIC DNA]</scope>
    <source>
        <strain evidence="4 5">Georgia GA2</strain>
    </source>
</reference>
<dbReference type="InterPro" id="IPR001254">
    <property type="entry name" value="Trypsin_dom"/>
</dbReference>
<gene>
    <name evidence="4" type="primary">AUGUSTUS-3.0.2_33012</name>
    <name evidence="4" type="ORF">TcasGA2_TC033012</name>
</gene>
<dbReference type="Pfam" id="PF00089">
    <property type="entry name" value="Trypsin"/>
    <property type="match status" value="2"/>
</dbReference>
<evidence type="ECO:0000256" key="1">
    <source>
        <dbReference type="ARBA" id="ARBA00023157"/>
    </source>
</evidence>
<keyword evidence="2" id="KW-0732">Signal</keyword>
<dbReference type="GO" id="GO:0006508">
    <property type="term" value="P:proteolysis"/>
    <property type="evidence" value="ECO:0007669"/>
    <property type="project" value="UniProtKB-KW"/>
</dbReference>
<feature type="domain" description="Peptidase S1" evidence="3">
    <location>
        <begin position="290"/>
        <end position="519"/>
    </location>
</feature>
<evidence type="ECO:0000259" key="3">
    <source>
        <dbReference type="PROSITE" id="PS50240"/>
    </source>
</evidence>
<dbReference type="GO" id="GO:0045087">
    <property type="term" value="P:innate immune response"/>
    <property type="evidence" value="ECO:0000318"/>
    <property type="project" value="GO_Central"/>
</dbReference>
<dbReference type="PROSITE" id="PS00134">
    <property type="entry name" value="TRYPSIN_HIS"/>
    <property type="match status" value="1"/>
</dbReference>
<dbReference type="AlphaFoldDB" id="A0A139WHR4"/>
<dbReference type="InterPro" id="IPR051333">
    <property type="entry name" value="CLIP_Serine_Protease"/>
</dbReference>
<dbReference type="FunFam" id="2.40.10.10:FF:000068">
    <property type="entry name" value="transmembrane protease serine 2"/>
    <property type="match status" value="1"/>
</dbReference>
<protein>
    <submittedName>
        <fullName evidence="4">Transmembrane protease serine 9-like Protein</fullName>
    </submittedName>
</protein>
<dbReference type="PROSITE" id="PS50240">
    <property type="entry name" value="TRYPSIN_DOM"/>
    <property type="match status" value="2"/>
</dbReference>
<keyword evidence="4" id="KW-0472">Membrane</keyword>
<keyword evidence="4" id="KW-0812">Transmembrane</keyword>
<proteinExistence type="predicted"/>
<feature type="chain" id="PRO_5012317096" evidence="2">
    <location>
        <begin position="16"/>
        <end position="520"/>
    </location>
</feature>
<keyword evidence="4" id="KW-0645">Protease</keyword>
<dbReference type="eggNOG" id="KOG3627">
    <property type="taxonomic scope" value="Eukaryota"/>
</dbReference>